<feature type="region of interest" description="Disordered" evidence="1">
    <location>
        <begin position="1"/>
        <end position="24"/>
    </location>
</feature>
<evidence type="ECO:0000313" key="3">
    <source>
        <dbReference type="Proteomes" id="UP000011096"/>
    </source>
</evidence>
<gene>
    <name evidence="2" type="ORF">CGGC5_v017018</name>
</gene>
<feature type="compositionally biased region" description="Pro residues" evidence="1">
    <location>
        <begin position="1"/>
        <end position="10"/>
    </location>
</feature>
<dbReference type="OrthoDB" id="4819217at2759"/>
<evidence type="ECO:0000313" key="2">
    <source>
        <dbReference type="EMBL" id="KAF4474277.1"/>
    </source>
</evidence>
<reference evidence="2 3" key="1">
    <citation type="submission" date="2012-08" db="EMBL/GenBank/DDBJ databases">
        <authorList>
            <person name="Gan P.H.P."/>
            <person name="Ikeda K."/>
            <person name="Irieda H."/>
            <person name="Narusaka M."/>
            <person name="O'Connell R.J."/>
            <person name="Narusaka Y."/>
            <person name="Takano Y."/>
            <person name="Kubo Y."/>
            <person name="Shirasu K."/>
        </authorList>
    </citation>
    <scope>NUCLEOTIDE SEQUENCE [LARGE SCALE GENOMIC DNA]</scope>
    <source>
        <strain evidence="2 3">Nara gc5</strain>
    </source>
</reference>
<reference evidence="2 3" key="2">
    <citation type="submission" date="2020-04" db="EMBL/GenBank/DDBJ databases">
        <title>Genome sequencing and assembly of multiple isolates from the Colletotrichum gloeosporioides species complex.</title>
        <authorList>
            <person name="Gan P."/>
            <person name="Shirasu K."/>
        </authorList>
    </citation>
    <scope>NUCLEOTIDE SEQUENCE [LARGE SCALE GENOMIC DNA]</scope>
    <source>
        <strain evidence="2 3">Nara gc5</strain>
    </source>
</reference>
<dbReference type="InParanoid" id="A0A7J6ID57"/>
<dbReference type="EMBL" id="ANPB02000011">
    <property type="protein sequence ID" value="KAF4474277.1"/>
    <property type="molecule type" value="Genomic_DNA"/>
</dbReference>
<dbReference type="AlphaFoldDB" id="A0A7J6ID57"/>
<organism evidence="2 3">
    <name type="scientific">Colletotrichum fructicola (strain Nara gc5)</name>
    <name type="common">Anthracnose fungus</name>
    <name type="synonym">Colletotrichum gloeosporioides (strain Nara gc5)</name>
    <dbReference type="NCBI Taxonomy" id="1213859"/>
    <lineage>
        <taxon>Eukaryota</taxon>
        <taxon>Fungi</taxon>
        <taxon>Dikarya</taxon>
        <taxon>Ascomycota</taxon>
        <taxon>Pezizomycotina</taxon>
        <taxon>Sordariomycetes</taxon>
        <taxon>Hypocreomycetidae</taxon>
        <taxon>Glomerellales</taxon>
        <taxon>Glomerellaceae</taxon>
        <taxon>Colletotrichum</taxon>
        <taxon>Colletotrichum gloeosporioides species complex</taxon>
    </lineage>
</organism>
<dbReference type="RefSeq" id="XP_066006934.1">
    <property type="nucleotide sequence ID" value="XM_066153697.1"/>
</dbReference>
<sequence length="353" mass="37872">MASVGLPPPSSAEQQARDLGMPSSVYPYRSATKHPEIAAPATVGPHTPNTMALSSVQHIFVRPAELRSTSQHPRYIGFDIGGDVGAYLATIQPRAPPSTVTASKVDGSISVCDGDEIQTGWVDDYFGLSDGKRPYGGGFGWESQEADMMESPRWPRKFGGTLKGTCTIGLDAAASCGASLGFTRPLLTMQYYLDHDHTAAEPCVGGLCQQARDSLLPGCCDGNVAESPWESAYSCVMDHCDVVTDARHKMRKHLNGNTKKGHGVYVSGLAGRIKNHDCLSSTDQAVSSRLMGLFNDLDSRGQIPMSQSVRTVLGADKISSPAVLGEHRQWMVYLGLHAPETFKAYCFGATTEK</sequence>
<accession>A0A7J6ID57</accession>
<name>A0A7J6ID57_COLFN</name>
<dbReference type="Proteomes" id="UP000011096">
    <property type="component" value="Unassembled WGS sequence"/>
</dbReference>
<keyword evidence="3" id="KW-1185">Reference proteome</keyword>
<dbReference type="GeneID" id="43611530"/>
<comment type="caution">
    <text evidence="2">The sequence shown here is derived from an EMBL/GenBank/DDBJ whole genome shotgun (WGS) entry which is preliminary data.</text>
</comment>
<protein>
    <submittedName>
        <fullName evidence="2">Uncharacterized protein</fullName>
    </submittedName>
</protein>
<proteinExistence type="predicted"/>
<evidence type="ECO:0000256" key="1">
    <source>
        <dbReference type="SAM" id="MobiDB-lite"/>
    </source>
</evidence>